<dbReference type="EMBL" id="MBTF01000003">
    <property type="protein sequence ID" value="OOQ61095.1"/>
    <property type="molecule type" value="Genomic_DNA"/>
</dbReference>
<dbReference type="PANTHER" id="PTHR43792">
    <property type="entry name" value="GNAT FAMILY, PUTATIVE (AFU_ORTHOLOGUE AFUA_3G00765)-RELATED-RELATED"/>
    <property type="match status" value="1"/>
</dbReference>
<evidence type="ECO:0000313" key="3">
    <source>
        <dbReference type="Proteomes" id="UP000189739"/>
    </source>
</evidence>
<dbReference type="RefSeq" id="WP_078346923.1">
    <property type="nucleotide sequence ID" value="NZ_MBTF01000003.1"/>
</dbReference>
<name>A0A1S9PJI5_9SPHI</name>
<dbReference type="PANTHER" id="PTHR43792:SF1">
    <property type="entry name" value="N-ACETYLTRANSFERASE DOMAIN-CONTAINING PROTEIN"/>
    <property type="match status" value="1"/>
</dbReference>
<dbReference type="Pfam" id="PF13302">
    <property type="entry name" value="Acetyltransf_3"/>
    <property type="match status" value="1"/>
</dbReference>
<dbReference type="GO" id="GO:0016747">
    <property type="term" value="F:acyltransferase activity, transferring groups other than amino-acyl groups"/>
    <property type="evidence" value="ECO:0007669"/>
    <property type="project" value="InterPro"/>
</dbReference>
<gene>
    <name evidence="2" type="ORF">BC343_21875</name>
</gene>
<reference evidence="2 3" key="1">
    <citation type="submission" date="2016-07" db="EMBL/GenBank/DDBJ databases">
        <title>Genomic analysis of zinc-resistant bacterium Mucilaginibacter pedocola TBZ30.</title>
        <authorList>
            <person name="Huang J."/>
            <person name="Tang J."/>
        </authorList>
    </citation>
    <scope>NUCLEOTIDE SEQUENCE [LARGE SCALE GENOMIC DNA]</scope>
    <source>
        <strain evidence="2 3">TBZ30</strain>
    </source>
</reference>
<dbReference type="InterPro" id="IPR016181">
    <property type="entry name" value="Acyl_CoA_acyltransferase"/>
</dbReference>
<proteinExistence type="predicted"/>
<dbReference type="PROSITE" id="PS51186">
    <property type="entry name" value="GNAT"/>
    <property type="match status" value="1"/>
</dbReference>
<keyword evidence="3" id="KW-1185">Reference proteome</keyword>
<comment type="caution">
    <text evidence="2">The sequence shown here is derived from an EMBL/GenBank/DDBJ whole genome shotgun (WGS) entry which is preliminary data.</text>
</comment>
<dbReference type="AlphaFoldDB" id="A0A1S9PJI5"/>
<sequence length="184" mass="20874">MLDVNLHPFPTLLTARLTMRELNFDDADALFTLRTDPDVLKYIDINQPKAIEAVYDWIKMILGIHEKNEGVMWALSLQGSTEMIGSIGIWNINKQHHRAEVGYMLSPLHQGKGFMQEALNEAIAYAFGHINLHSVEANLNPDNIASINLLERCGFVREACFKENYNYKGTFVDSAVYSLITTKK</sequence>
<dbReference type="OrthoDB" id="9811523at2"/>
<evidence type="ECO:0000259" key="1">
    <source>
        <dbReference type="PROSITE" id="PS51186"/>
    </source>
</evidence>
<protein>
    <recommendedName>
        <fullName evidence="1">N-acetyltransferase domain-containing protein</fullName>
    </recommendedName>
</protein>
<accession>A0A1S9PJI5</accession>
<dbReference type="SUPFAM" id="SSF55729">
    <property type="entry name" value="Acyl-CoA N-acyltransferases (Nat)"/>
    <property type="match status" value="1"/>
</dbReference>
<feature type="domain" description="N-acetyltransferase" evidence="1">
    <location>
        <begin position="17"/>
        <end position="183"/>
    </location>
</feature>
<evidence type="ECO:0000313" key="2">
    <source>
        <dbReference type="EMBL" id="OOQ61095.1"/>
    </source>
</evidence>
<dbReference type="STRING" id="1792845.BC343_21875"/>
<organism evidence="2 3">
    <name type="scientific">Mucilaginibacter pedocola</name>
    <dbReference type="NCBI Taxonomy" id="1792845"/>
    <lineage>
        <taxon>Bacteria</taxon>
        <taxon>Pseudomonadati</taxon>
        <taxon>Bacteroidota</taxon>
        <taxon>Sphingobacteriia</taxon>
        <taxon>Sphingobacteriales</taxon>
        <taxon>Sphingobacteriaceae</taxon>
        <taxon>Mucilaginibacter</taxon>
    </lineage>
</organism>
<dbReference type="Gene3D" id="3.40.630.30">
    <property type="match status" value="1"/>
</dbReference>
<dbReference type="InterPro" id="IPR051531">
    <property type="entry name" value="N-acetyltransferase"/>
</dbReference>
<dbReference type="InterPro" id="IPR000182">
    <property type="entry name" value="GNAT_dom"/>
</dbReference>
<dbReference type="Proteomes" id="UP000189739">
    <property type="component" value="Unassembled WGS sequence"/>
</dbReference>